<protein>
    <submittedName>
        <fullName evidence="2">Uncharacterized protein</fullName>
    </submittedName>
</protein>
<accession>A0A9J6DFT5</accession>
<dbReference type="EMBL" id="JABSTU010000009">
    <property type="protein sequence ID" value="KAH8020806.1"/>
    <property type="molecule type" value="Genomic_DNA"/>
</dbReference>
<evidence type="ECO:0000313" key="3">
    <source>
        <dbReference type="Proteomes" id="UP000821866"/>
    </source>
</evidence>
<gene>
    <name evidence="2" type="ORF">HPB51_004628</name>
</gene>
<reference evidence="2" key="1">
    <citation type="journal article" date="2020" name="Cell">
        <title>Large-Scale Comparative Analyses of Tick Genomes Elucidate Their Genetic Diversity and Vector Capacities.</title>
        <authorList>
            <consortium name="Tick Genome and Microbiome Consortium (TIGMIC)"/>
            <person name="Jia N."/>
            <person name="Wang J."/>
            <person name="Shi W."/>
            <person name="Du L."/>
            <person name="Sun Y."/>
            <person name="Zhan W."/>
            <person name="Jiang J.F."/>
            <person name="Wang Q."/>
            <person name="Zhang B."/>
            <person name="Ji P."/>
            <person name="Bell-Sakyi L."/>
            <person name="Cui X.M."/>
            <person name="Yuan T.T."/>
            <person name="Jiang B.G."/>
            <person name="Yang W.F."/>
            <person name="Lam T.T."/>
            <person name="Chang Q.C."/>
            <person name="Ding S.J."/>
            <person name="Wang X.J."/>
            <person name="Zhu J.G."/>
            <person name="Ruan X.D."/>
            <person name="Zhao L."/>
            <person name="Wei J.T."/>
            <person name="Ye R.Z."/>
            <person name="Que T.C."/>
            <person name="Du C.H."/>
            <person name="Zhou Y.H."/>
            <person name="Cheng J.X."/>
            <person name="Dai P.F."/>
            <person name="Guo W.B."/>
            <person name="Han X.H."/>
            <person name="Huang E.J."/>
            <person name="Li L.F."/>
            <person name="Wei W."/>
            <person name="Gao Y.C."/>
            <person name="Liu J.Z."/>
            <person name="Shao H.Z."/>
            <person name="Wang X."/>
            <person name="Wang C.C."/>
            <person name="Yang T.C."/>
            <person name="Huo Q.B."/>
            <person name="Li W."/>
            <person name="Chen H.Y."/>
            <person name="Chen S.E."/>
            <person name="Zhou L.G."/>
            <person name="Ni X.B."/>
            <person name="Tian J.H."/>
            <person name="Sheng Y."/>
            <person name="Liu T."/>
            <person name="Pan Y.S."/>
            <person name="Xia L.Y."/>
            <person name="Li J."/>
            <person name="Zhao F."/>
            <person name="Cao W.C."/>
        </authorList>
    </citation>
    <scope>NUCLEOTIDE SEQUENCE</scope>
    <source>
        <strain evidence="2">Rmic-2018</strain>
    </source>
</reference>
<evidence type="ECO:0000313" key="2">
    <source>
        <dbReference type="EMBL" id="KAH8020806.1"/>
    </source>
</evidence>
<keyword evidence="3" id="KW-1185">Reference proteome</keyword>
<feature type="region of interest" description="Disordered" evidence="1">
    <location>
        <begin position="1"/>
        <end position="49"/>
    </location>
</feature>
<dbReference type="Proteomes" id="UP000821866">
    <property type="component" value="Chromosome 7"/>
</dbReference>
<proteinExistence type="predicted"/>
<comment type="caution">
    <text evidence="2">The sequence shown here is derived from an EMBL/GenBank/DDBJ whole genome shotgun (WGS) entry which is preliminary data.</text>
</comment>
<organism evidence="2 3">
    <name type="scientific">Rhipicephalus microplus</name>
    <name type="common">Cattle tick</name>
    <name type="synonym">Boophilus microplus</name>
    <dbReference type="NCBI Taxonomy" id="6941"/>
    <lineage>
        <taxon>Eukaryota</taxon>
        <taxon>Metazoa</taxon>
        <taxon>Ecdysozoa</taxon>
        <taxon>Arthropoda</taxon>
        <taxon>Chelicerata</taxon>
        <taxon>Arachnida</taxon>
        <taxon>Acari</taxon>
        <taxon>Parasitiformes</taxon>
        <taxon>Ixodida</taxon>
        <taxon>Ixodoidea</taxon>
        <taxon>Ixodidae</taxon>
        <taxon>Rhipicephalinae</taxon>
        <taxon>Rhipicephalus</taxon>
        <taxon>Boophilus</taxon>
    </lineage>
</organism>
<reference evidence="2" key="2">
    <citation type="submission" date="2021-09" db="EMBL/GenBank/DDBJ databases">
        <authorList>
            <person name="Jia N."/>
            <person name="Wang J."/>
            <person name="Shi W."/>
            <person name="Du L."/>
            <person name="Sun Y."/>
            <person name="Zhan W."/>
            <person name="Jiang J."/>
            <person name="Wang Q."/>
            <person name="Zhang B."/>
            <person name="Ji P."/>
            <person name="Sakyi L.B."/>
            <person name="Cui X."/>
            <person name="Yuan T."/>
            <person name="Jiang B."/>
            <person name="Yang W."/>
            <person name="Lam T.T.-Y."/>
            <person name="Chang Q."/>
            <person name="Ding S."/>
            <person name="Wang X."/>
            <person name="Zhu J."/>
            <person name="Ruan X."/>
            <person name="Zhao L."/>
            <person name="Wei J."/>
            <person name="Que T."/>
            <person name="Du C."/>
            <person name="Cheng J."/>
            <person name="Dai P."/>
            <person name="Han X."/>
            <person name="Huang E."/>
            <person name="Gao Y."/>
            <person name="Liu J."/>
            <person name="Shao H."/>
            <person name="Ye R."/>
            <person name="Li L."/>
            <person name="Wei W."/>
            <person name="Wang X."/>
            <person name="Wang C."/>
            <person name="Huo Q."/>
            <person name="Li W."/>
            <person name="Guo W."/>
            <person name="Chen H."/>
            <person name="Chen S."/>
            <person name="Zhou L."/>
            <person name="Zhou L."/>
            <person name="Ni X."/>
            <person name="Tian J."/>
            <person name="Zhou Y."/>
            <person name="Sheng Y."/>
            <person name="Liu T."/>
            <person name="Pan Y."/>
            <person name="Xia L."/>
            <person name="Li J."/>
            <person name="Zhao F."/>
            <person name="Cao W."/>
        </authorList>
    </citation>
    <scope>NUCLEOTIDE SEQUENCE</scope>
    <source>
        <strain evidence="2">Rmic-2018</strain>
        <tissue evidence="2">Larvae</tissue>
    </source>
</reference>
<evidence type="ECO:0000256" key="1">
    <source>
        <dbReference type="SAM" id="MobiDB-lite"/>
    </source>
</evidence>
<sequence length="175" mass="18755">MATARTYAPPTLSPRSGCDLQMSNRTSALEPPNMALPRSSSCSDGDDMESDGGYANVTNSCLKRKLRRISSLRPFRALAIIGTCSEKHIAEEFCMHLSGSAITDGSLLRCAPPTADVSLDHPFTLQVLRTAVSTSQCSSAPGLEGITYATLRHVGTRATEELLSVYNLSWTSVTV</sequence>
<name>A0A9J6DFT5_RHIMP</name>
<dbReference type="AlphaFoldDB" id="A0A9J6DFT5"/>